<dbReference type="RefSeq" id="WP_014464631.1">
    <property type="nucleotide sequence ID" value="NC_017167.1"/>
</dbReference>
<proteinExistence type="predicted"/>
<dbReference type="AlphaFoldDB" id="F8IDC5"/>
<organism evidence="2 3">
    <name type="scientific">Alicyclobacillus acidocaldarius (strain Tc-4-1)</name>
    <name type="common">Bacillus acidocaldarius</name>
    <dbReference type="NCBI Taxonomy" id="1048834"/>
    <lineage>
        <taxon>Bacteria</taxon>
        <taxon>Bacillati</taxon>
        <taxon>Bacillota</taxon>
        <taxon>Bacilli</taxon>
        <taxon>Bacillales</taxon>
        <taxon>Alicyclobacillaceae</taxon>
        <taxon>Alicyclobacillus</taxon>
    </lineage>
</organism>
<evidence type="ECO:0000256" key="1">
    <source>
        <dbReference type="SAM" id="MobiDB-lite"/>
    </source>
</evidence>
<dbReference type="EMBL" id="CP002902">
    <property type="protein sequence ID" value="AEJ43778.1"/>
    <property type="molecule type" value="Genomic_DNA"/>
</dbReference>
<dbReference type="PATRIC" id="fig|1048834.4.peg.1761"/>
<evidence type="ECO:0000313" key="2">
    <source>
        <dbReference type="EMBL" id="AEJ43778.1"/>
    </source>
</evidence>
<gene>
    <name evidence="2" type="ordered locus">TC41_1861</name>
</gene>
<protein>
    <submittedName>
        <fullName evidence="2">Uncharacterized protein</fullName>
    </submittedName>
</protein>
<name>F8IDC5_ALIAT</name>
<evidence type="ECO:0000313" key="3">
    <source>
        <dbReference type="Proteomes" id="UP000000292"/>
    </source>
</evidence>
<reference evidence="3" key="2">
    <citation type="submission" date="2011-06" db="EMBL/GenBank/DDBJ databases">
        <title>The complete genome sequence of Alicyclobacillus acidocaldarius sp. Tc-4-1.</title>
        <authorList>
            <person name="Chen Y."/>
            <person name="He Y."/>
            <person name="Dong Z."/>
            <person name="Hu S."/>
        </authorList>
    </citation>
    <scope>NUCLEOTIDE SEQUENCE [LARGE SCALE GENOMIC DNA]</scope>
    <source>
        <strain evidence="3">Tc-4-1</strain>
    </source>
</reference>
<dbReference type="Proteomes" id="UP000000292">
    <property type="component" value="Chromosome"/>
</dbReference>
<dbReference type="STRING" id="1048834.TC41_1861"/>
<sequence length="71" mass="8067">MPKYEVLVTWSGSRVYTVEATDESEAESIALEMAQDELWSDDWDVIDADVERELQDDDVDDDHDATGDSEI</sequence>
<reference evidence="2 3" key="1">
    <citation type="journal article" date="2011" name="J. Bacteriol.">
        <title>Complete Genome Sequence of Alicyclobacillus acidocaldarius Strain Tc-4-1.</title>
        <authorList>
            <person name="Chen Y."/>
            <person name="He Y."/>
            <person name="Zhang B."/>
            <person name="Yang J."/>
            <person name="Li W."/>
            <person name="Dong Z."/>
            <person name="Hu S."/>
        </authorList>
    </citation>
    <scope>NUCLEOTIDE SEQUENCE [LARGE SCALE GENOMIC DNA]</scope>
    <source>
        <strain evidence="2 3">Tc-4-1</strain>
    </source>
</reference>
<dbReference type="OrthoDB" id="9917568at2"/>
<dbReference type="KEGG" id="aad:TC41_1861"/>
<feature type="region of interest" description="Disordered" evidence="1">
    <location>
        <begin position="52"/>
        <end position="71"/>
    </location>
</feature>
<dbReference type="HOGENOM" id="CLU_2802881_0_0_9"/>
<accession>F8IDC5</accession>